<feature type="repeat" description="RCC1" evidence="11">
    <location>
        <begin position="661"/>
        <end position="712"/>
    </location>
</feature>
<dbReference type="Pfam" id="PF25390">
    <property type="entry name" value="WD40_RLD"/>
    <property type="match status" value="2"/>
</dbReference>
<dbReference type="Pfam" id="PF06701">
    <property type="entry name" value="MIB_HERC2"/>
    <property type="match status" value="1"/>
</dbReference>
<feature type="repeat" description="RCC1" evidence="11">
    <location>
        <begin position="3810"/>
        <end position="3861"/>
    </location>
</feature>
<keyword evidence="5" id="KW-0963">Cytoplasm</keyword>
<dbReference type="GO" id="GO:0046872">
    <property type="term" value="F:metal ion binding"/>
    <property type="evidence" value="ECO:0007669"/>
    <property type="project" value="InterPro"/>
</dbReference>
<feature type="repeat" description="RCC1" evidence="11">
    <location>
        <begin position="3544"/>
        <end position="3595"/>
    </location>
</feature>
<evidence type="ECO:0000256" key="4">
    <source>
        <dbReference type="ARBA" id="ARBA00012485"/>
    </source>
</evidence>
<feature type="repeat" description="RCC1" evidence="11">
    <location>
        <begin position="3758"/>
        <end position="3809"/>
    </location>
</feature>
<evidence type="ECO:0000256" key="10">
    <source>
        <dbReference type="PROSITE-ProRule" id="PRU00104"/>
    </source>
</evidence>
<evidence type="ECO:0000256" key="1">
    <source>
        <dbReference type="ARBA" id="ARBA00000885"/>
    </source>
</evidence>
<feature type="repeat" description="RCC1" evidence="11">
    <location>
        <begin position="3704"/>
        <end position="3755"/>
    </location>
</feature>
<keyword evidence="6" id="KW-0597">Phosphoprotein</keyword>
<dbReference type="KEGG" id="api:100167848"/>
<dbReference type="SUPFAM" id="SSF159034">
    <property type="entry name" value="Mib/herc2 domain-like"/>
    <property type="match status" value="1"/>
</dbReference>
<dbReference type="Gene3D" id="3.30.2410.10">
    <property type="entry name" value="Hect, E3 ligase catalytic domain"/>
    <property type="match status" value="1"/>
</dbReference>
<dbReference type="PROSITE" id="PS50012">
    <property type="entry name" value="RCC1_3"/>
    <property type="match status" value="16"/>
</dbReference>
<evidence type="ECO:0000256" key="9">
    <source>
        <dbReference type="ARBA" id="ARBA00022786"/>
    </source>
</evidence>
<evidence type="ECO:0000313" key="14">
    <source>
        <dbReference type="EnsemblMetazoa" id="XP_001946768.2"/>
    </source>
</evidence>
<dbReference type="OrthoDB" id="239701at2759"/>
<evidence type="ECO:0000256" key="6">
    <source>
        <dbReference type="ARBA" id="ARBA00022553"/>
    </source>
</evidence>
<dbReference type="SUPFAM" id="SSF56204">
    <property type="entry name" value="Hect, E3 ligase catalytic domain"/>
    <property type="match status" value="1"/>
</dbReference>
<evidence type="ECO:0000256" key="8">
    <source>
        <dbReference type="ARBA" id="ARBA00022737"/>
    </source>
</evidence>
<keyword evidence="9 10" id="KW-0833">Ubl conjugation pathway</keyword>
<comment type="pathway">
    <text evidence="3">Protein modification; protein ubiquitination.</text>
</comment>
<dbReference type="Gene3D" id="3.90.1750.10">
    <property type="entry name" value="Hect, E3 ligase catalytic domains"/>
    <property type="match status" value="1"/>
</dbReference>
<dbReference type="PROSITE" id="PS51416">
    <property type="entry name" value="MIB_HERC2"/>
    <property type="match status" value="1"/>
</dbReference>
<dbReference type="InterPro" id="IPR000569">
    <property type="entry name" value="HECT_dom"/>
</dbReference>
<dbReference type="Pfam" id="PF11515">
    <property type="entry name" value="Cul7"/>
    <property type="match status" value="1"/>
</dbReference>
<comment type="subcellular location">
    <subcellularLocation>
        <location evidence="2">Cytoplasm</location>
    </subcellularLocation>
</comment>
<dbReference type="SMART" id="SM00119">
    <property type="entry name" value="HECTc"/>
    <property type="match status" value="1"/>
</dbReference>
<dbReference type="InterPro" id="IPR051625">
    <property type="entry name" value="Signaling_Regulatory_Domain"/>
</dbReference>
<dbReference type="EC" id="2.3.2.26" evidence="4"/>
<dbReference type="Gene3D" id="3.30.2160.10">
    <property type="entry name" value="Hect, E3 ligase catalytic domain"/>
    <property type="match status" value="1"/>
</dbReference>
<keyword evidence="15" id="KW-1185">Reference proteome</keyword>
<dbReference type="FunFam" id="3.30.2410.10:FF:000006">
    <property type="entry name" value="probable E3 ubiquitin-protein ligase HERC1 isoform X2"/>
    <property type="match status" value="1"/>
</dbReference>
<dbReference type="RefSeq" id="XP_001946768.2">
    <property type="nucleotide sequence ID" value="XM_001946733.4"/>
</dbReference>
<dbReference type="PANTHER" id="PTHR22872:SF2">
    <property type="entry name" value="INHIBITOR OF BRUTON TYROSINE KINASE"/>
    <property type="match status" value="1"/>
</dbReference>
<dbReference type="PRINTS" id="PR00633">
    <property type="entry name" value="RCCNDNSATION"/>
</dbReference>
<accession>A0A8R1W4N4</accession>
<dbReference type="SUPFAM" id="SSF63748">
    <property type="entry name" value="Tudor/PWWP/MBT"/>
    <property type="match status" value="1"/>
</dbReference>
<feature type="repeat" description="RCC1" evidence="11">
    <location>
        <begin position="2751"/>
        <end position="2802"/>
    </location>
</feature>
<proteinExistence type="predicted"/>
<dbReference type="InterPro" id="IPR021097">
    <property type="entry name" value="CPH_domain"/>
</dbReference>
<keyword evidence="8" id="KW-0677">Repeat</keyword>
<dbReference type="InterPro" id="IPR035983">
    <property type="entry name" value="Hect_E3_ubiquitin_ligase"/>
</dbReference>
<dbReference type="InterPro" id="IPR009091">
    <property type="entry name" value="RCC1/BLIP-II"/>
</dbReference>
<dbReference type="PANTHER" id="PTHR22872">
    <property type="entry name" value="BTK-BINDING PROTEIN-RELATED"/>
    <property type="match status" value="1"/>
</dbReference>
<evidence type="ECO:0000259" key="12">
    <source>
        <dbReference type="PROSITE" id="PS50237"/>
    </source>
</evidence>
<dbReference type="InterPro" id="IPR006624">
    <property type="entry name" value="Beta-propeller_rpt_TECPR"/>
</dbReference>
<dbReference type="Pfam" id="PF00632">
    <property type="entry name" value="HECT"/>
    <property type="match status" value="1"/>
</dbReference>
<feature type="repeat" description="RCC1" evidence="11">
    <location>
        <begin position="3596"/>
        <end position="3651"/>
    </location>
</feature>
<dbReference type="GO" id="GO:0061630">
    <property type="term" value="F:ubiquitin protein ligase activity"/>
    <property type="evidence" value="ECO:0007669"/>
    <property type="project" value="UniProtKB-EC"/>
</dbReference>
<feature type="repeat" description="RCC1" evidence="11">
    <location>
        <begin position="2593"/>
        <end position="2644"/>
    </location>
</feature>
<dbReference type="Gene3D" id="2.60.120.260">
    <property type="entry name" value="Galactose-binding domain-like"/>
    <property type="match status" value="1"/>
</dbReference>
<dbReference type="InterPro" id="IPR037252">
    <property type="entry name" value="Mib_Herc2_sf"/>
</dbReference>
<feature type="repeat" description="RCC1" evidence="11">
    <location>
        <begin position="2699"/>
        <end position="2750"/>
    </location>
</feature>
<feature type="repeat" description="RCC1" evidence="11">
    <location>
        <begin position="2909"/>
        <end position="2960"/>
    </location>
</feature>
<evidence type="ECO:0000256" key="7">
    <source>
        <dbReference type="ARBA" id="ARBA00022679"/>
    </source>
</evidence>
<dbReference type="CDD" id="cd00078">
    <property type="entry name" value="HECTc"/>
    <property type="match status" value="1"/>
</dbReference>
<evidence type="ECO:0000256" key="3">
    <source>
        <dbReference type="ARBA" id="ARBA00004906"/>
    </source>
</evidence>
<feature type="repeat" description="RCC1" evidence="11">
    <location>
        <begin position="3652"/>
        <end position="3703"/>
    </location>
</feature>
<feature type="repeat" description="RCC1" evidence="11">
    <location>
        <begin position="511"/>
        <end position="563"/>
    </location>
</feature>
<dbReference type="SMART" id="SM00706">
    <property type="entry name" value="TECPR"/>
    <property type="match status" value="6"/>
</dbReference>
<evidence type="ECO:0000259" key="13">
    <source>
        <dbReference type="PROSITE" id="PS51416"/>
    </source>
</evidence>
<dbReference type="CTD" id="8924"/>
<dbReference type="EnsemblMetazoa" id="XM_001946733.5">
    <property type="protein sequence ID" value="XP_001946768.2"/>
    <property type="gene ID" value="LOC100167848"/>
</dbReference>
<dbReference type="FunFam" id="2.30.30.40:FF:000074">
    <property type="entry name" value="E3 ubiquitin-protein ligase HERC2 isoform X1"/>
    <property type="match status" value="1"/>
</dbReference>
<dbReference type="InterPro" id="IPR008979">
    <property type="entry name" value="Galactose-bd-like_sf"/>
</dbReference>
<dbReference type="SUPFAM" id="SSF50985">
    <property type="entry name" value="RCC1/BLIP-II"/>
    <property type="match status" value="3"/>
</dbReference>
<keyword evidence="7" id="KW-0808">Transferase</keyword>
<evidence type="ECO:0000256" key="11">
    <source>
        <dbReference type="PROSITE-ProRule" id="PRU00235"/>
    </source>
</evidence>
<name>A0A8R1W4N4_ACYPI</name>
<feature type="repeat" description="RCC1" evidence="11">
    <location>
        <begin position="2645"/>
        <end position="2698"/>
    </location>
</feature>
<feature type="domain" description="HECT" evidence="12">
    <location>
        <begin position="4041"/>
        <end position="4377"/>
    </location>
</feature>
<dbReference type="Gene3D" id="2.30.30.40">
    <property type="entry name" value="SH3 Domains"/>
    <property type="match status" value="1"/>
</dbReference>
<dbReference type="GeneID" id="100167848"/>
<comment type="catalytic activity">
    <reaction evidence="1">
        <text>S-ubiquitinyl-[E2 ubiquitin-conjugating enzyme]-L-cysteine + [acceptor protein]-L-lysine = [E2 ubiquitin-conjugating enzyme]-L-cysteine + N(6)-ubiquitinyl-[acceptor protein]-L-lysine.</text>
        <dbReference type="EC" id="2.3.2.26"/>
    </reaction>
</comment>
<evidence type="ECO:0000256" key="5">
    <source>
        <dbReference type="ARBA" id="ARBA00022490"/>
    </source>
</evidence>
<dbReference type="InterPro" id="IPR010606">
    <property type="entry name" value="Mib_Herc2"/>
</dbReference>
<dbReference type="PROSITE" id="PS00626">
    <property type="entry name" value="RCC1_2"/>
    <property type="match status" value="1"/>
</dbReference>
<dbReference type="Proteomes" id="UP000007819">
    <property type="component" value="Chromosome A2"/>
</dbReference>
<dbReference type="PROSITE" id="PS50237">
    <property type="entry name" value="HECT"/>
    <property type="match status" value="1"/>
</dbReference>
<sequence length="4404" mass="496525">MSTKIEFTIKQKTAFDPKWLGIELHEALDENQLTNYWNEMIEDSELMPVDNSNLLHSKKVEPSGRYYIGLWAVNCPCKDDPSEKVCNCISCKSDDVSETLKSKQMFESLMWKPNCNKDDVKSLISVFASEQRKLCEDICYSTLFFNRTQLRMAIASRYFGAFYRDSFFQSNSNNQTQSIMIHQSCKNAIKTKNNANDDEKMSLFAKIGTQTALNFSFGFLVSTWRSGNNSDLCTQMLKDSLEALQCIPEDYFVDDSNVPTFWIETLERSSKFLFQVVNGNINVSEKEITNVNHIPNTDRQFALCLSLELGLQKKSLSQILQCVLMFFELGLQCDKIYSRHLHNLLTITLRRLNWVVSRIQNNFNYDVNHSNKDNVTKSFLRFTGDADNPEPTGMKQTAVMILAFLDQIAVTYLTLQRKVHEIKNKKNIVQYWGKQFYPETKKKVILTLERLHVESVVCSRNEILVVTTSGTLHFISYSIDSLNFEEKQMMNVPMKSVDVYDETYLAVTQKGEVYSWGVNEFGALGHGQKYSSFPTPEPIVAFSKLIVVMVSCGKDFCAAVTEDGKLYMWGKILHSSNCCYTPELVKSISEWHVSKVSCGSSINNTLALSREGYVFSFEYRNSDRGCDDKSLNVIPSMIVFDYEIVSIYCHNDVNAVIDCANNVFTWGRGNNNMLGHNNSFRVNRPKEVKFLSGKQVTSLSLADDYILALTDTGQVYCWGQLDNENTTQCRPVKCLMNRQVKKIACSPNQCFAWYDCEEFNVGTSTSFVTDLQIQTLNYLEQLLSNEFKAYKTYIDWPPSQQQECVLISVLHLLTLQFHSMINNHVSADTVGLIGSSKLLLSIRQTVTDLASNTKIINTVKLAAQKTLEVGWLILFQTPNERANMLCTILQPLTSPNDESQSISGNQEFMINLITNSLLGDNILHTFLQKAIQRENIQHFESFKHNFDGTNISLCFIVSQLLNNYFTSLSTQIHTVKVPSNNFNQSPSLKFIMTFQRLLILSIYRKKRNKDDKCHCELGMDDEGAEMLLSKYLSHFVKRSCQAVRLANHVASRSSKHYQIITKIISVTGFDKLFMELLISLIMVHQKNPLFLRNTDWFNLFIPLLNALDAFNLMTPNLEREEDDNLSWPGFSSYTCNTWYKNVEDVMLIRKPDLENHNRNGGHWVVFNKKVYDIQETRSSEMNYSFVTMLHSSSIYEHVLTEMPKETLQSCFVGNYLDPDEDIVEPIESNLTEPLLLDIHRTLGYLLGLHAHWLTTLSQPHCSYQCFKMWFPLLRAGIDDNKNNNYDECAKMLILTYKESCKSVDSQIQYGPDHPVEEIIQNLAKVLVKHLNLNTAEINKREKSIPLEIIFKLFGQIKIQILKMKQDMNLNYKETCSPILDRCRFLLNELSPILSSKITAAKKLPILKAESRWKTVINSVVSSIKTKKNVRNHKARNQNLPLQSISNDEEDMNKFVIIPNGKYVPAPDNLQNGVSEQINDTNGTELKSNKHKRMEISKIILSFILSNVNIQELRNLLHSEIDRCSMIQTGYELVYKLFKNPTSISSVKYSIISGWLSASPNSSTSRNNNEVELVSVTYKLKLLIAKCDFMRCALEQIKMLVSQIGEIQKSVGIRDKITTIKKMTWCRFAIATFGSITQILNEKESSLLINSSILSAINSIINVLDLAAKRPIEKINTKQIIYEEDLNKIKCLRGADIIPFLKLGARVVRGEDWKWENQDGLPPGEGQIVSKVGDDGWIRVLWDHGISNSYRMGKEGKYDLKLAPGLDAGDDEESDCNVSCTNNGEIHENSTENPFDILKCIMIKFLNCLSLSSAVHSIKKENSIQVLSKYYYNTLEKGWLNSNISNATLFHSEWINISLLKIISKISDEYKQQFACKQWIDMLLSIISHSPTVSTTLTTQVQTIQLIKLLITPEITDSSIVTSVVETLMEVIGSSVLQSNSKYDVIDGKPTVPLTASCSNTIAEECILLLRTLYNNNKSTVSKNTSDSPPYFDSLIVLNIISATDYLANPILEKNIFKLQGLSYSAMASLMVIGGFDNRPRIGGNVINGDTEATVMSIEKKGKLKVLVHSTGKIESFFIKDIEHIPSCTISMDFISESMLYTWTTMFSAVITNQCFKTVTGELVNESLLCYQKALLAGIKVVNALLQNRLLLRKILTQLTTSDGKSKNLFQLILSKAVQPSPIKPEYSKKELEEAAINLTQYLTVDIQSSSVRHFKWSKYFSKSTLNMLLAQLSDLGFNKQCVFSAIEAHGYTSLDALVALLMEGKNECLSDVTDTLSSYEDFSDRDESSATEECPENATNDEKVTFKRRNDFDSADGYANYVKYAVDVGMIVRCCREYESINVGCEGKVIKIMRDGGLHDLNIKVDWKSIGIVYWVRYIHIELIDYGTSPCECDSIDNNKLNEKINLPQESNDDKNSIISNHPNKEQISELITKCTSSAEENLLTNLFDWKSDSRWTSENPKGVHWIKLELQPNIAIRSLLMKLDEENENCKPLFVIVNAGVCFNMMEEVNRVIINSLDRTVQLLNSVNKCHKCIEIIMRTNEKTCIITGLKIDVMIINQEFVSNSSTPQFDAVQEFPPQPEVESKIRVDSEYAVYVWGLNDKGQLGGLNGSKVKRPTFNEALTALKPIEIVGGSKSLFIVSNEGKVFVCGDSSGGRLGIPFCGKVSSPRQIPGLSQFVIKTVAVHSGGKHAMALSLDGKVLSWGDGEDGKLGHGDILTLDTPKLIDSLLAKRVFYIACGSAHSAAITSDGELYTWGQGQYGRLGHSDEVSQHTPKLVKEFVGKNITQVACGSRDAQTLALDSEGNVYSWGDGDFGKLGRGGSDGCCTPQKVERLVGHRVVQIECGAQFSVALTATGQVWTWGKGEYYRLGLGRGEHVRRPTLVNQLKLVTIDHIAVGTLHCIAVSTQGDVYCWGDNDHGQQGNGTTNANQEPRLVTNFNNIKINRVGCGSSQSIAWKCPVLPLLMSHEHVQFTRIKDSMGATALNENVETKMKIEEDQNNCEKESLSRTILSLDSAAAKQNALQHVLNALRITLAREIVLAALMSPSTGDVNINHEIIQSDQGGGEAPAPVLDVNLLHLSNVVTPDSIENSLHIPSSLTTSASTLSSKATNTMSIIAATIKSKNQVIGLNDTSLLAHKTIDSFLSTLDEKNVRLLLDLAKLASVYRLGPTAECILINTFISFIYSNKHIKLLLEYCVSEMEAIYSHCSFLVSPPSKHTVQESSHPYQDDSYLSGYVSIPGAIALYIEFNQNCSTEKLKDTLTLMDGAENVISVRSGRDTEWTMPLFIQRDELHWKFMSDKSLNGWGWRFVVYPIMPLTRQSGTDREVLSRPCLPVVRSLLQECLKRQNDITLTKRLTATLMLSLHLTTLTLEERIWCINNLSVIFKRYRDLAYELFVLPYGEGCVADILVRTEHLMFKQFEYEETAVLCGKQLCYSEYFKTLVYMMKWLNSSLRFWHFDASWFVDYCFGIDVAGALINREHLPEEFINQVHKKIKCIDKSYDRDGEHIFINNLKFTKEHDEQLLQWLNSKPDDWNMTWGGNGQVVYVWGHNHRGQLACMDSSQVKKPLACDSLSVLKPTQVIGGEQTMFAVTSYGKVYASGYTESGRLGIGPYNPKNPYVVTPQLVQGLNNIIKVAVNSGGRHCLALSTTGEVYAWGDGDDGKLGLGNRVTHSKPQLVQSLSDKCIIDIACGGFHSAAISRYGHLYTWGKGRYGRLGHGDYEDYLYPKLVQGLINYHVVKVACGSGDAQTMCVTSDDNVWSWGDGDYGKLGHNISESCKLPCKIESLSGKGIIQIDCGSQFSVALSANGTLYTWGKGDYFRLGHGSSEHVRKPKPVSGLQGKKIVQFSTGSLHVLALTDDGEVYAWGDNDEGQLGDGTAHPIARPRPIAALKGKRIQQVSCGSAHSFAWASEEACHTDNSTPTTIPLEYDILQEFSVHELRNRLIFLHHFSTIINQTVLLFMPIRGEISLDAIRSYMVYPVKESIFKKVLQLSMVREQRHGPMFELNRIRTRKTRKSTCNDYSHTVFGQMVNNMDFLDEDSLFLYHRVWKVQFVGESVDDYGGGYSESIAEMCEELQNGSLPILIQTPNGREDTGTSRDCFILNPSATTKVHNKMFEFLGVLIGIAIRTCSPLSLNLAEPMWKLLCGMKLMPTDLIEIDKDYVPGLLYVRDLEGEDEFSNLDISFCTTSSTGHTVVLSSQHKHVTQYNKHEYIQACLNFRLQEFNDQVKIIQEGMARVIPVPLLYVFTSSELEAMVCGSPEIPINMLLSIVTYKGVEAHDKLVQWFWEILSEFSNQERSLFLRFVWGRTRLPRTIEDFRGRDFVLHVIDRYSPADNFLPESYTCFFLLKIPRYSNKDVMNEKLKYAIHFCKSIDTDDYARIALPRSMDGSSVDTDSLISEDDP</sequence>
<dbReference type="SUPFAM" id="SSF49785">
    <property type="entry name" value="Galactose-binding domain-like"/>
    <property type="match status" value="1"/>
</dbReference>
<dbReference type="InterPro" id="IPR014722">
    <property type="entry name" value="Rib_uL2_dom2"/>
</dbReference>
<feature type="repeat" description="RCC1" evidence="11">
    <location>
        <begin position="2805"/>
        <end position="2856"/>
    </location>
</feature>
<dbReference type="GO" id="GO:0005737">
    <property type="term" value="C:cytoplasm"/>
    <property type="evidence" value="ECO:0007669"/>
    <property type="project" value="UniProtKB-SubCell"/>
</dbReference>
<feature type="repeat" description="RCC1" evidence="11">
    <location>
        <begin position="3862"/>
        <end position="3913"/>
    </location>
</feature>
<feature type="repeat" description="RCC1" evidence="11">
    <location>
        <begin position="2857"/>
        <end position="2908"/>
    </location>
</feature>
<reference evidence="14" key="2">
    <citation type="submission" date="2022-06" db="UniProtKB">
        <authorList>
            <consortium name="EnsemblMetazoa"/>
        </authorList>
    </citation>
    <scope>IDENTIFICATION</scope>
</reference>
<dbReference type="Gene3D" id="2.130.10.30">
    <property type="entry name" value="Regulator of chromosome condensation 1/beta-lactamase-inhibitor protein II"/>
    <property type="match status" value="4"/>
</dbReference>
<reference evidence="15" key="1">
    <citation type="submission" date="2010-06" db="EMBL/GenBank/DDBJ databases">
        <authorList>
            <person name="Jiang H."/>
            <person name="Abraham K."/>
            <person name="Ali S."/>
            <person name="Alsbrooks S.L."/>
            <person name="Anim B.N."/>
            <person name="Anosike U.S."/>
            <person name="Attaway T."/>
            <person name="Bandaranaike D.P."/>
            <person name="Battles P.K."/>
            <person name="Bell S.N."/>
            <person name="Bell A.V."/>
            <person name="Beltran B."/>
            <person name="Bickham C."/>
            <person name="Bustamante Y."/>
            <person name="Caleb T."/>
            <person name="Canada A."/>
            <person name="Cardenas V."/>
            <person name="Carter K."/>
            <person name="Chacko J."/>
            <person name="Chandrabose M.N."/>
            <person name="Chavez D."/>
            <person name="Chavez A."/>
            <person name="Chen L."/>
            <person name="Chu H.-S."/>
            <person name="Claassen K.J."/>
            <person name="Cockrell R."/>
            <person name="Collins M."/>
            <person name="Cooper J.A."/>
            <person name="Cree A."/>
            <person name="Curry S.M."/>
            <person name="Da Y."/>
            <person name="Dao M.D."/>
            <person name="Das B."/>
            <person name="Davila M.-L."/>
            <person name="Davy-Carroll L."/>
            <person name="Denson S."/>
            <person name="Dinh H."/>
            <person name="Ebong V.E."/>
            <person name="Edwards J.R."/>
            <person name="Egan A."/>
            <person name="El-Daye J."/>
            <person name="Escobedo L."/>
            <person name="Fernandez S."/>
            <person name="Fernando P.R."/>
            <person name="Flagg N."/>
            <person name="Forbes L.D."/>
            <person name="Fowler R.G."/>
            <person name="Fu Q."/>
            <person name="Gabisi R.A."/>
            <person name="Ganer J."/>
            <person name="Garbino Pronczuk A."/>
            <person name="Garcia R.M."/>
            <person name="Garner T."/>
            <person name="Garrett T.E."/>
            <person name="Gonzalez D.A."/>
            <person name="Hamid H."/>
            <person name="Hawkins E.S."/>
            <person name="Hirani K."/>
            <person name="Hogues M.E."/>
            <person name="Hollins B."/>
            <person name="Hsiao C.-H."/>
            <person name="Jabil R."/>
            <person name="James M.L."/>
            <person name="Jhangiani S.N."/>
            <person name="Johnson B."/>
            <person name="Johnson Q."/>
            <person name="Joshi V."/>
            <person name="Kalu J.B."/>
            <person name="Kam C."/>
            <person name="Kashfia A."/>
            <person name="Keebler J."/>
            <person name="Kisamo H."/>
            <person name="Kovar C.L."/>
            <person name="Lago L.A."/>
            <person name="Lai C.-Y."/>
            <person name="Laidlaw J."/>
            <person name="Lara F."/>
            <person name="Le T.-K."/>
            <person name="Lee S.L."/>
            <person name="Legall F.H."/>
            <person name="Lemon S.J."/>
            <person name="Lewis L.R."/>
            <person name="Li B."/>
            <person name="Liu Y."/>
            <person name="Liu Y.-S."/>
            <person name="Lopez J."/>
            <person name="Lozado R.J."/>
            <person name="Lu J."/>
            <person name="Madu R.C."/>
            <person name="Maheshwari M."/>
            <person name="Maheshwari R."/>
            <person name="Malloy K."/>
            <person name="Martinez E."/>
            <person name="Mathew T."/>
            <person name="Mercado I.C."/>
            <person name="Mercado C."/>
            <person name="Meyer B."/>
            <person name="Montgomery K."/>
            <person name="Morgan M.B."/>
            <person name="Munidasa M."/>
            <person name="Nazareth L.V."/>
            <person name="Nelson J."/>
            <person name="Ng B.M."/>
            <person name="Nguyen N.B."/>
            <person name="Nguyen P.Q."/>
            <person name="Nguyen T."/>
            <person name="Obregon M."/>
            <person name="Okwuonu G.O."/>
            <person name="Onwere C.G."/>
            <person name="Orozco G."/>
            <person name="Parra A."/>
            <person name="Patel S."/>
            <person name="Patil S."/>
            <person name="Perez A."/>
            <person name="Perez Y."/>
            <person name="Pham C."/>
            <person name="Primus E.L."/>
            <person name="Pu L.-L."/>
            <person name="Puazo M."/>
            <person name="Qin X."/>
            <person name="Quiroz J.B."/>
            <person name="Reese J."/>
            <person name="Richards S."/>
            <person name="Rives C.M."/>
            <person name="Robberts R."/>
            <person name="Ruiz S.J."/>
            <person name="Ruiz M.J."/>
            <person name="Santibanez J."/>
            <person name="Schneider B.W."/>
            <person name="Sisson I."/>
            <person name="Smith M."/>
            <person name="Sodergren E."/>
            <person name="Song X.-Z."/>
            <person name="Song B.B."/>
            <person name="Summersgill H."/>
            <person name="Thelus R."/>
            <person name="Thornton R.D."/>
            <person name="Trejos Z.Y."/>
            <person name="Usmani K."/>
            <person name="Vattathil S."/>
            <person name="Villasana D."/>
            <person name="Walker D.L."/>
            <person name="Wang S."/>
            <person name="Wang K."/>
            <person name="White C.S."/>
            <person name="Williams A.C."/>
            <person name="Williamson J."/>
            <person name="Wilson K."/>
            <person name="Woghiren I.O."/>
            <person name="Woodworth J.R."/>
            <person name="Worley K.C."/>
            <person name="Wright R.A."/>
            <person name="Wu W."/>
            <person name="Young L."/>
            <person name="Zhang L."/>
            <person name="Zhang J."/>
            <person name="Zhu Y."/>
            <person name="Muzny D.M."/>
            <person name="Weinstock G."/>
            <person name="Gibbs R.A."/>
        </authorList>
    </citation>
    <scope>NUCLEOTIDE SEQUENCE [LARGE SCALE GENOMIC DNA]</scope>
    <source>
        <strain evidence="15">LSR1</strain>
    </source>
</reference>
<dbReference type="Pfam" id="PF00415">
    <property type="entry name" value="RCC1"/>
    <property type="match status" value="2"/>
</dbReference>
<evidence type="ECO:0000256" key="2">
    <source>
        <dbReference type="ARBA" id="ARBA00004496"/>
    </source>
</evidence>
<dbReference type="InterPro" id="IPR058923">
    <property type="entry name" value="RCC1-like_dom"/>
</dbReference>
<dbReference type="GO" id="GO:0009966">
    <property type="term" value="P:regulation of signal transduction"/>
    <property type="evidence" value="ECO:0007669"/>
    <property type="project" value="UniProtKB-ARBA"/>
</dbReference>
<feature type="domain" description="MIB/HERC2" evidence="13">
    <location>
        <begin position="1692"/>
        <end position="1765"/>
    </location>
</feature>
<organism evidence="14 15">
    <name type="scientific">Acyrthosiphon pisum</name>
    <name type="common">Pea aphid</name>
    <dbReference type="NCBI Taxonomy" id="7029"/>
    <lineage>
        <taxon>Eukaryota</taxon>
        <taxon>Metazoa</taxon>
        <taxon>Ecdysozoa</taxon>
        <taxon>Arthropoda</taxon>
        <taxon>Hexapoda</taxon>
        <taxon>Insecta</taxon>
        <taxon>Pterygota</taxon>
        <taxon>Neoptera</taxon>
        <taxon>Paraneoptera</taxon>
        <taxon>Hemiptera</taxon>
        <taxon>Sternorrhyncha</taxon>
        <taxon>Aphidomorpha</taxon>
        <taxon>Aphidoidea</taxon>
        <taxon>Aphididae</taxon>
        <taxon>Macrosiphini</taxon>
        <taxon>Acyrthosiphon</taxon>
    </lineage>
</organism>
<dbReference type="Gene3D" id="2.30.30.30">
    <property type="match status" value="1"/>
</dbReference>
<feature type="active site" description="Glycyl thioester intermediate" evidence="10">
    <location>
        <position position="4345"/>
    </location>
</feature>
<evidence type="ECO:0000313" key="15">
    <source>
        <dbReference type="Proteomes" id="UP000007819"/>
    </source>
</evidence>
<dbReference type="GO" id="GO:0016567">
    <property type="term" value="P:protein ubiquitination"/>
    <property type="evidence" value="ECO:0007669"/>
    <property type="project" value="InterPro"/>
</dbReference>
<protein>
    <recommendedName>
        <fullName evidence="4">HECT-type E3 ubiquitin transferase</fullName>
        <ecNumber evidence="4">2.3.2.26</ecNumber>
    </recommendedName>
</protein>
<dbReference type="InterPro" id="IPR000408">
    <property type="entry name" value="Reg_chr_condens"/>
</dbReference>